<dbReference type="InterPro" id="IPR013783">
    <property type="entry name" value="Ig-like_fold"/>
</dbReference>
<gene>
    <name evidence="4" type="ORF">H9819_07310</name>
</gene>
<evidence type="ECO:0000259" key="3">
    <source>
        <dbReference type="Pfam" id="PF13004"/>
    </source>
</evidence>
<feature type="compositionally biased region" description="Acidic residues" evidence="1">
    <location>
        <begin position="271"/>
        <end position="281"/>
    </location>
</feature>
<accession>A0A9D2A4M3</accession>
<protein>
    <submittedName>
        <fullName evidence="4">BACON domain-containing protein</fullName>
    </submittedName>
</protein>
<feature type="region of interest" description="Disordered" evidence="1">
    <location>
        <begin position="263"/>
        <end position="289"/>
    </location>
</feature>
<evidence type="ECO:0000313" key="4">
    <source>
        <dbReference type="EMBL" id="HIZ02037.1"/>
    </source>
</evidence>
<dbReference type="Pfam" id="PF13004">
    <property type="entry name" value="BACON"/>
    <property type="match status" value="1"/>
</dbReference>
<dbReference type="CDD" id="cd14948">
    <property type="entry name" value="BACON"/>
    <property type="match status" value="1"/>
</dbReference>
<dbReference type="PROSITE" id="PS51257">
    <property type="entry name" value="PROKAR_LIPOPROTEIN"/>
    <property type="match status" value="1"/>
</dbReference>
<organism evidence="4 5">
    <name type="scientific">Candidatus Bacteroides merdipullorum</name>
    <dbReference type="NCBI Taxonomy" id="2838474"/>
    <lineage>
        <taxon>Bacteria</taxon>
        <taxon>Pseudomonadati</taxon>
        <taxon>Bacteroidota</taxon>
        <taxon>Bacteroidia</taxon>
        <taxon>Bacteroidales</taxon>
        <taxon>Bacteroidaceae</taxon>
        <taxon>Bacteroides</taxon>
    </lineage>
</organism>
<dbReference type="Gene3D" id="2.60.40.10">
    <property type="entry name" value="Immunoglobulins"/>
    <property type="match status" value="1"/>
</dbReference>
<evidence type="ECO:0000256" key="2">
    <source>
        <dbReference type="SAM" id="SignalP"/>
    </source>
</evidence>
<dbReference type="Proteomes" id="UP000824023">
    <property type="component" value="Unassembled WGS sequence"/>
</dbReference>
<dbReference type="EMBL" id="DXCK01000102">
    <property type="protein sequence ID" value="HIZ02037.1"/>
    <property type="molecule type" value="Genomic_DNA"/>
</dbReference>
<reference evidence="4" key="2">
    <citation type="submission" date="2021-04" db="EMBL/GenBank/DDBJ databases">
        <authorList>
            <person name="Gilroy R."/>
        </authorList>
    </citation>
    <scope>NUCLEOTIDE SEQUENCE</scope>
    <source>
        <strain evidence="4">ChiHjej12B11-24981</strain>
    </source>
</reference>
<evidence type="ECO:0000256" key="1">
    <source>
        <dbReference type="SAM" id="MobiDB-lite"/>
    </source>
</evidence>
<feature type="signal peptide" evidence="2">
    <location>
        <begin position="1"/>
        <end position="20"/>
    </location>
</feature>
<name>A0A9D2A4M3_9BACE</name>
<feature type="chain" id="PRO_5039393631" evidence="2">
    <location>
        <begin position="21"/>
        <end position="458"/>
    </location>
</feature>
<dbReference type="AlphaFoldDB" id="A0A9D2A4M3"/>
<reference evidence="4" key="1">
    <citation type="journal article" date="2021" name="PeerJ">
        <title>Extensive microbial diversity within the chicken gut microbiome revealed by metagenomics and culture.</title>
        <authorList>
            <person name="Gilroy R."/>
            <person name="Ravi A."/>
            <person name="Getino M."/>
            <person name="Pursley I."/>
            <person name="Horton D.L."/>
            <person name="Alikhan N.F."/>
            <person name="Baker D."/>
            <person name="Gharbi K."/>
            <person name="Hall N."/>
            <person name="Watson M."/>
            <person name="Adriaenssens E.M."/>
            <person name="Foster-Nyarko E."/>
            <person name="Jarju S."/>
            <person name="Secka A."/>
            <person name="Antonio M."/>
            <person name="Oren A."/>
            <person name="Chaudhuri R.R."/>
            <person name="La Ragione R."/>
            <person name="Hildebrand F."/>
            <person name="Pallen M.J."/>
        </authorList>
    </citation>
    <scope>NUCLEOTIDE SEQUENCE</scope>
    <source>
        <strain evidence="4">ChiHjej12B11-24981</strain>
    </source>
</reference>
<dbReference type="InterPro" id="IPR024361">
    <property type="entry name" value="BACON"/>
</dbReference>
<feature type="domain" description="BACON" evidence="3">
    <location>
        <begin position="77"/>
        <end position="130"/>
    </location>
</feature>
<sequence>MNRFLAGCFSLLLAAFVAGCSDDDDAPRDLVLSDNTQTTQTVYADQTSGTGGGISFTALSDWTATVTDVTGTKAASDGTVDWLTLSAYSGGPGDYTLTLTLTENRTGQDRKAQIEIVCGASRITITVEQKGTTEGGDTPSAPQGSRLARMEYTSIASEYPDNYTKVILTFAYNREGLLGEVHDIAYYGDEQAYYSEDIYAFGYNENARLQRIERHSDYGYDHAYVIQTNDAGDIALLYEDTGSSTVTAWRFDYDENRYLQKAVENNTYEPDNGDSDDEEEVTPGWDSGVSASTRAFNNERLLMTWKDGNLVHTSGGYGYDFMDWEYTSYPNETPGLDFNVMSSRPLFGNTEDTYYDIVNMLFSLRLLGQNSRNLVTKDLVNWAYDVQPEPDPDEPEPTTETTHEDYWEPFEYSFTAENYLSRVTARAVMRTIVTEIATGEVISISESYYDDEYIFTYE</sequence>
<comment type="caution">
    <text evidence="4">The sequence shown here is derived from an EMBL/GenBank/DDBJ whole genome shotgun (WGS) entry which is preliminary data.</text>
</comment>
<keyword evidence="2" id="KW-0732">Signal</keyword>
<proteinExistence type="predicted"/>
<evidence type="ECO:0000313" key="5">
    <source>
        <dbReference type="Proteomes" id="UP000824023"/>
    </source>
</evidence>